<dbReference type="EMBL" id="CAADRA010005407">
    <property type="protein sequence ID" value="VFT89548.1"/>
    <property type="molecule type" value="Genomic_DNA"/>
</dbReference>
<comment type="pathway">
    <text evidence="2">Protein modification; protein ubiquitination.</text>
</comment>
<dbReference type="InterPro" id="IPR001876">
    <property type="entry name" value="Znf_RanBP2"/>
</dbReference>
<evidence type="ECO:0000256" key="4">
    <source>
        <dbReference type="ARBA" id="ARBA00022679"/>
    </source>
</evidence>
<reference evidence="14 15" key="1">
    <citation type="submission" date="2019-03" db="EMBL/GenBank/DDBJ databases">
        <authorList>
            <person name="Gaulin E."/>
            <person name="Dumas B."/>
        </authorList>
    </citation>
    <scope>NUCLEOTIDE SEQUENCE [LARGE SCALE GENOMIC DNA]</scope>
    <source>
        <strain evidence="14">CBS 568.67</strain>
    </source>
</reference>
<evidence type="ECO:0000259" key="12">
    <source>
        <dbReference type="PROSITE" id="PS50237"/>
    </source>
</evidence>
<keyword evidence="11" id="KW-1133">Transmembrane helix</keyword>
<dbReference type="CDD" id="cd00078">
    <property type="entry name" value="HECTc"/>
    <property type="match status" value="1"/>
</dbReference>
<dbReference type="SUPFAM" id="SSF56204">
    <property type="entry name" value="Hect, E3 ligase catalytic domain"/>
    <property type="match status" value="1"/>
</dbReference>
<dbReference type="GO" id="GO:0008270">
    <property type="term" value="F:zinc ion binding"/>
    <property type="evidence" value="ECO:0007669"/>
    <property type="project" value="UniProtKB-KW"/>
</dbReference>
<dbReference type="InterPro" id="IPR035983">
    <property type="entry name" value="Hect_E3_ubiquitin_ligase"/>
</dbReference>
<dbReference type="Proteomes" id="UP000332933">
    <property type="component" value="Unassembled WGS sequence"/>
</dbReference>
<evidence type="ECO:0000256" key="8">
    <source>
        <dbReference type="ARBA" id="ARBA00022833"/>
    </source>
</evidence>
<feature type="domain" description="HECT" evidence="12">
    <location>
        <begin position="342"/>
        <end position="681"/>
    </location>
</feature>
<feature type="compositionally biased region" description="Polar residues" evidence="10">
    <location>
        <begin position="187"/>
        <end position="232"/>
    </location>
</feature>
<evidence type="ECO:0000256" key="9">
    <source>
        <dbReference type="PROSITE-ProRule" id="PRU00104"/>
    </source>
</evidence>
<dbReference type="SMART" id="SM00119">
    <property type="entry name" value="HECTc"/>
    <property type="match status" value="1"/>
</dbReference>
<dbReference type="Gene3D" id="3.90.1750.10">
    <property type="entry name" value="Hect, E3 ligase catalytic domains"/>
    <property type="match status" value="1"/>
</dbReference>
<dbReference type="FunFam" id="3.30.2410.10:FF:000009">
    <property type="entry name" value="Probable E3 ubiquitin-protein ligase HECTD2"/>
    <property type="match status" value="1"/>
</dbReference>
<dbReference type="EMBL" id="VJMH01005386">
    <property type="protein sequence ID" value="KAF0696575.1"/>
    <property type="molecule type" value="Genomic_DNA"/>
</dbReference>
<keyword evidence="11" id="KW-0812">Transmembrane</keyword>
<dbReference type="GO" id="GO:0061630">
    <property type="term" value="F:ubiquitin protein ligase activity"/>
    <property type="evidence" value="ECO:0007669"/>
    <property type="project" value="UniProtKB-EC"/>
</dbReference>
<feature type="region of interest" description="Disordered" evidence="10">
    <location>
        <begin position="187"/>
        <end position="258"/>
    </location>
</feature>
<evidence type="ECO:0000256" key="1">
    <source>
        <dbReference type="ARBA" id="ARBA00000885"/>
    </source>
</evidence>
<keyword evidence="6" id="KW-0863">Zinc-finger</keyword>
<dbReference type="EC" id="2.3.2.26" evidence="3"/>
<evidence type="ECO:0000313" key="14">
    <source>
        <dbReference type="EMBL" id="VFT89548.1"/>
    </source>
</evidence>
<evidence type="ECO:0000313" key="13">
    <source>
        <dbReference type="EMBL" id="KAF0696575.1"/>
    </source>
</evidence>
<name>A0A485KW93_9STRA</name>
<sequence length="681" mass="75938">MGLDASEIILIVACVVTLVALFVLAKLYSVLASNERKRLHANAIAYMPDLKREDVEELLVNAERWTCSVCAFENLVDKPWCCLCSTTKGYRLIEVSSPSLATVSRLDLTMKSIHRLTSQLATAVFDHMVLPDDLNATQRSARMRKQWTRVAKGSTTIKWHRHFTNSIDAADAFLVQLSGRGSLEQITADDTQSTTGEATSSLQPPLKETQTPTSDTSPSNLSPNETVSSQMPANDDPPIVGVPLSESSIPNTPSNPFPSSPTIEWLPLASTKDHKTVVGTMLPHGIWASLVDISKLPFSIKYAWFLHHLTDFLTPYNELHLQIKVNRPRLLDEAMDTLVGVEGKALCATMRFEFVGEQALDAGAVQREWYLLVAQHLLTEEAGLFIEVNREDHSYFPNPHAASRRSDYAIAFHSIGRFIGRALLDGQMLPLRLSPVVMKAMLGIPVSLDDMEHLDPVVYKSLQYVLGHTNVEDLALTFSATDAIDDKGHVVEVDLIENGRLVEVTDANKLDYVHRMVRHLLFDRVQVHLQALIEGLYDIMPPEVLAVFDHKEFELILCGLADIDVGDWRRNTVSSDDLRNHKALAWFWEIVEAMTAADQTKLLQYATGSSRVPVQGFRGLTSYDGKICLFTLKGVPFQPGRYPAIHACFNRIDLPLYPTKELMHEALSMVLLSDPTGFNTE</sequence>
<dbReference type="InterPro" id="IPR050409">
    <property type="entry name" value="E3_ubiq-protein_ligase"/>
</dbReference>
<dbReference type="PROSITE" id="PS50237">
    <property type="entry name" value="HECT"/>
    <property type="match status" value="1"/>
</dbReference>
<dbReference type="InterPro" id="IPR000569">
    <property type="entry name" value="HECT_dom"/>
</dbReference>
<dbReference type="AlphaFoldDB" id="A0A485KW93"/>
<proteinExistence type="predicted"/>
<evidence type="ECO:0000256" key="3">
    <source>
        <dbReference type="ARBA" id="ARBA00012485"/>
    </source>
</evidence>
<dbReference type="GO" id="GO:0005737">
    <property type="term" value="C:cytoplasm"/>
    <property type="evidence" value="ECO:0007669"/>
    <property type="project" value="TreeGrafter"/>
</dbReference>
<protein>
    <recommendedName>
        <fullName evidence="3">HECT-type E3 ubiquitin transferase</fullName>
        <ecNumber evidence="3">2.3.2.26</ecNumber>
    </recommendedName>
</protein>
<organism evidence="14 15">
    <name type="scientific">Aphanomyces stellatus</name>
    <dbReference type="NCBI Taxonomy" id="120398"/>
    <lineage>
        <taxon>Eukaryota</taxon>
        <taxon>Sar</taxon>
        <taxon>Stramenopiles</taxon>
        <taxon>Oomycota</taxon>
        <taxon>Saprolegniomycetes</taxon>
        <taxon>Saprolegniales</taxon>
        <taxon>Verrucalvaceae</taxon>
        <taxon>Aphanomyces</taxon>
    </lineage>
</organism>
<dbReference type="PANTHER" id="PTHR11254:SF440">
    <property type="entry name" value="E3 UBIQUITIN-PROTEIN LIGASE NEDD-4"/>
    <property type="match status" value="1"/>
</dbReference>
<keyword evidence="5" id="KW-0479">Metal-binding</keyword>
<keyword evidence="7 9" id="KW-0833">Ubl conjugation pathway</keyword>
<dbReference type="PANTHER" id="PTHR11254">
    <property type="entry name" value="HECT DOMAIN UBIQUITIN-PROTEIN LIGASE"/>
    <property type="match status" value="1"/>
</dbReference>
<dbReference type="OrthoDB" id="8068875at2759"/>
<dbReference type="GO" id="GO:0006511">
    <property type="term" value="P:ubiquitin-dependent protein catabolic process"/>
    <property type="evidence" value="ECO:0007669"/>
    <property type="project" value="TreeGrafter"/>
</dbReference>
<dbReference type="Gene3D" id="3.30.2410.10">
    <property type="entry name" value="Hect, E3 ligase catalytic domain"/>
    <property type="match status" value="1"/>
</dbReference>
<accession>A0A485KW93</accession>
<keyword evidence="4" id="KW-0808">Transferase</keyword>
<dbReference type="PROSITE" id="PS01358">
    <property type="entry name" value="ZF_RANBP2_1"/>
    <property type="match status" value="1"/>
</dbReference>
<comment type="catalytic activity">
    <reaction evidence="1">
        <text>S-ubiquitinyl-[E2 ubiquitin-conjugating enzyme]-L-cysteine + [acceptor protein]-L-lysine = [E2 ubiquitin-conjugating enzyme]-L-cysteine + N(6)-ubiquitinyl-[acceptor protein]-L-lysine.</text>
        <dbReference type="EC" id="2.3.2.26"/>
    </reaction>
</comment>
<evidence type="ECO:0000256" key="10">
    <source>
        <dbReference type="SAM" id="MobiDB-lite"/>
    </source>
</evidence>
<dbReference type="Gene3D" id="3.30.2160.10">
    <property type="entry name" value="Hect, E3 ligase catalytic domain"/>
    <property type="match status" value="1"/>
</dbReference>
<evidence type="ECO:0000256" key="5">
    <source>
        <dbReference type="ARBA" id="ARBA00022723"/>
    </source>
</evidence>
<dbReference type="GO" id="GO:0016567">
    <property type="term" value="P:protein ubiquitination"/>
    <property type="evidence" value="ECO:0007669"/>
    <property type="project" value="TreeGrafter"/>
</dbReference>
<evidence type="ECO:0000256" key="7">
    <source>
        <dbReference type="ARBA" id="ARBA00022786"/>
    </source>
</evidence>
<gene>
    <name evidence="14" type="primary">Aste57867_12698</name>
    <name evidence="13" type="ORF">As57867_012650</name>
    <name evidence="14" type="ORF">ASTE57867_12698</name>
</gene>
<reference evidence="13" key="2">
    <citation type="submission" date="2019-06" db="EMBL/GenBank/DDBJ databases">
        <title>Genomics analysis of Aphanomyces spp. identifies a new class of oomycete effector associated with host adaptation.</title>
        <authorList>
            <person name="Gaulin E."/>
        </authorList>
    </citation>
    <scope>NUCLEOTIDE SEQUENCE</scope>
    <source>
        <strain evidence="13">CBS 578.67</strain>
    </source>
</reference>
<keyword evidence="15" id="KW-1185">Reference proteome</keyword>
<keyword evidence="11" id="KW-0472">Membrane</keyword>
<evidence type="ECO:0000256" key="6">
    <source>
        <dbReference type="ARBA" id="ARBA00022771"/>
    </source>
</evidence>
<evidence type="ECO:0000313" key="15">
    <source>
        <dbReference type="Proteomes" id="UP000332933"/>
    </source>
</evidence>
<feature type="active site" description="Glycyl thioester intermediate" evidence="9">
    <location>
        <position position="648"/>
    </location>
</feature>
<evidence type="ECO:0000256" key="11">
    <source>
        <dbReference type="SAM" id="Phobius"/>
    </source>
</evidence>
<evidence type="ECO:0000256" key="2">
    <source>
        <dbReference type="ARBA" id="ARBA00004906"/>
    </source>
</evidence>
<dbReference type="Pfam" id="PF00632">
    <property type="entry name" value="HECT"/>
    <property type="match status" value="1"/>
</dbReference>
<keyword evidence="8" id="KW-0862">Zinc</keyword>
<feature type="transmembrane region" description="Helical" evidence="11">
    <location>
        <begin position="6"/>
        <end position="28"/>
    </location>
</feature>